<dbReference type="Proteomes" id="UP000199729">
    <property type="component" value="Chromosome"/>
</dbReference>
<evidence type="ECO:0000313" key="2">
    <source>
        <dbReference type="Proteomes" id="UP000199729"/>
    </source>
</evidence>
<dbReference type="InterPro" id="IPR013433">
    <property type="entry name" value="PHA_gran_rgn"/>
</dbReference>
<dbReference type="KEGG" id="vff:VITFI_CDS0320"/>
<evidence type="ECO:0008006" key="3">
    <source>
        <dbReference type="Google" id="ProtNLM"/>
    </source>
</evidence>
<accession>A0A221KAU1</accession>
<dbReference type="EMBL" id="CP022423">
    <property type="protein sequence ID" value="ASM76099.1"/>
    <property type="molecule type" value="Genomic_DNA"/>
</dbReference>
<protein>
    <recommendedName>
        <fullName evidence="3">Polyhydroxyalkanoic acid synthase</fullName>
    </recommendedName>
</protein>
<dbReference type="Pfam" id="PF09650">
    <property type="entry name" value="PHA_gran_rgn"/>
    <property type="match status" value="1"/>
</dbReference>
<proteinExistence type="predicted"/>
<dbReference type="AlphaFoldDB" id="A0A221KAU1"/>
<sequence>MTQKFDMSCSTVTGLDKDVVSFERMGVRGEMEIAPDYIEVRASFNMLLAPLKDQIAKGVQQQLEVSINKEMNRAEA</sequence>
<evidence type="ECO:0000313" key="1">
    <source>
        <dbReference type="EMBL" id="ASM76099.1"/>
    </source>
</evidence>
<keyword evidence="2" id="KW-1185">Reference proteome</keyword>
<reference evidence="1 2" key="1">
    <citation type="submission" date="2017-07" db="EMBL/GenBank/DDBJ databases">
        <title>Complete Genome Sequence of the cosmetic ferment Vitreoscilla filiformis (ATCC15551).</title>
        <authorList>
            <person name="Contreras S."/>
            <person name="Sagory-Zalkind P."/>
            <person name="Blanquart H."/>
            <person name="Iltis A."/>
            <person name="Morand S.C."/>
        </authorList>
    </citation>
    <scope>NUCLEOTIDE SEQUENCE [LARGE SCALE GENOMIC DNA]</scope>
    <source>
        <strain evidence="1 2">ATCC 15551</strain>
    </source>
</reference>
<gene>
    <name evidence="1" type="ORF">VITFI_CDS0320</name>
</gene>
<name>A0A221KAU1_VITFI</name>
<organism evidence="1 2">
    <name type="scientific">Vitreoscilla filiformis</name>
    <dbReference type="NCBI Taxonomy" id="63"/>
    <lineage>
        <taxon>Bacteria</taxon>
        <taxon>Pseudomonadati</taxon>
        <taxon>Pseudomonadota</taxon>
        <taxon>Betaproteobacteria</taxon>
        <taxon>Neisseriales</taxon>
        <taxon>Neisseriaceae</taxon>
        <taxon>Vitreoscilla</taxon>
    </lineage>
</organism>